<sequence length="79" mass="9158">MASICALARVFLCLNIFKVYLVNSSELNGDIPATEPSFHNPARDMMTVNMYRVYDKYSKRHHHQQQQNVNTVRSFRGVP</sequence>
<evidence type="ECO:0000313" key="3">
    <source>
        <dbReference type="Proteomes" id="UP001529510"/>
    </source>
</evidence>
<proteinExistence type="predicted"/>
<evidence type="ECO:0000256" key="1">
    <source>
        <dbReference type="SAM" id="SignalP"/>
    </source>
</evidence>
<protein>
    <recommendedName>
        <fullName evidence="4">Secreted protein</fullName>
    </recommendedName>
</protein>
<evidence type="ECO:0000313" key="2">
    <source>
        <dbReference type="EMBL" id="KAL0180262.1"/>
    </source>
</evidence>
<feature type="signal peptide" evidence="1">
    <location>
        <begin position="1"/>
        <end position="24"/>
    </location>
</feature>
<dbReference type="AlphaFoldDB" id="A0ABD0Q232"/>
<comment type="caution">
    <text evidence="2">The sequence shown here is derived from an EMBL/GenBank/DDBJ whole genome shotgun (WGS) entry which is preliminary data.</text>
</comment>
<feature type="non-terminal residue" evidence="2">
    <location>
        <position position="79"/>
    </location>
</feature>
<evidence type="ECO:0008006" key="4">
    <source>
        <dbReference type="Google" id="ProtNLM"/>
    </source>
</evidence>
<keyword evidence="3" id="KW-1185">Reference proteome</keyword>
<feature type="chain" id="PRO_5044789561" description="Secreted protein" evidence="1">
    <location>
        <begin position="25"/>
        <end position="79"/>
    </location>
</feature>
<organism evidence="2 3">
    <name type="scientific">Cirrhinus mrigala</name>
    <name type="common">Mrigala</name>
    <dbReference type="NCBI Taxonomy" id="683832"/>
    <lineage>
        <taxon>Eukaryota</taxon>
        <taxon>Metazoa</taxon>
        <taxon>Chordata</taxon>
        <taxon>Craniata</taxon>
        <taxon>Vertebrata</taxon>
        <taxon>Euteleostomi</taxon>
        <taxon>Actinopterygii</taxon>
        <taxon>Neopterygii</taxon>
        <taxon>Teleostei</taxon>
        <taxon>Ostariophysi</taxon>
        <taxon>Cypriniformes</taxon>
        <taxon>Cyprinidae</taxon>
        <taxon>Labeoninae</taxon>
        <taxon>Labeonini</taxon>
        <taxon>Cirrhinus</taxon>
    </lineage>
</organism>
<keyword evidence="1" id="KW-0732">Signal</keyword>
<name>A0ABD0Q232_CIRMR</name>
<accession>A0ABD0Q232</accession>
<reference evidence="2 3" key="1">
    <citation type="submission" date="2024-05" db="EMBL/GenBank/DDBJ databases">
        <title>Genome sequencing and assembly of Indian major carp, Cirrhinus mrigala (Hamilton, 1822).</title>
        <authorList>
            <person name="Mohindra V."/>
            <person name="Chowdhury L.M."/>
            <person name="Lal K."/>
            <person name="Jena J.K."/>
        </authorList>
    </citation>
    <scope>NUCLEOTIDE SEQUENCE [LARGE SCALE GENOMIC DNA]</scope>
    <source>
        <strain evidence="2">CM1030</strain>
        <tissue evidence="2">Blood</tissue>
    </source>
</reference>
<dbReference type="Proteomes" id="UP001529510">
    <property type="component" value="Unassembled WGS sequence"/>
</dbReference>
<dbReference type="EMBL" id="JAMKFB020000012">
    <property type="protein sequence ID" value="KAL0180262.1"/>
    <property type="molecule type" value="Genomic_DNA"/>
</dbReference>
<gene>
    <name evidence="2" type="ORF">M9458_025704</name>
</gene>